<dbReference type="PROSITE" id="PS50283">
    <property type="entry name" value="NA_SOLUT_SYMP_3"/>
    <property type="match status" value="1"/>
</dbReference>
<evidence type="ECO:0000313" key="3">
    <source>
        <dbReference type="EMBL" id="MBC3536020.1"/>
    </source>
</evidence>
<organism evidence="3 4">
    <name type="scientific">Megasphaera hominis</name>
    <dbReference type="NCBI Taxonomy" id="159836"/>
    <lineage>
        <taxon>Bacteria</taxon>
        <taxon>Bacillati</taxon>
        <taxon>Bacillota</taxon>
        <taxon>Negativicutes</taxon>
        <taxon>Veillonellales</taxon>
        <taxon>Veillonellaceae</taxon>
        <taxon>Megasphaera</taxon>
    </lineage>
</organism>
<dbReference type="PANTHER" id="PTHR37814:SF1">
    <property type="entry name" value="MEMBRANE PROTEIN"/>
    <property type="match status" value="1"/>
</dbReference>
<evidence type="ECO:0000256" key="2">
    <source>
        <dbReference type="SAM" id="SignalP"/>
    </source>
</evidence>
<feature type="transmembrane region" description="Helical" evidence="1">
    <location>
        <begin position="37"/>
        <end position="63"/>
    </location>
</feature>
<dbReference type="Proteomes" id="UP000606870">
    <property type="component" value="Unassembled WGS sequence"/>
</dbReference>
<feature type="signal peptide" evidence="2">
    <location>
        <begin position="1"/>
        <end position="27"/>
    </location>
</feature>
<dbReference type="PANTHER" id="PTHR37814">
    <property type="entry name" value="CONSERVED MEMBRANE PROTEIN"/>
    <property type="match status" value="1"/>
</dbReference>
<reference evidence="3 4" key="1">
    <citation type="submission" date="2020-08" db="EMBL/GenBank/DDBJ databases">
        <authorList>
            <person name="Liu C."/>
            <person name="Sun Q."/>
        </authorList>
    </citation>
    <scope>NUCLEOTIDE SEQUENCE [LARGE SCALE GENOMIC DNA]</scope>
    <source>
        <strain evidence="3 4">NSJ-59</strain>
    </source>
</reference>
<feature type="transmembrane region" description="Helical" evidence="1">
    <location>
        <begin position="125"/>
        <end position="148"/>
    </location>
</feature>
<keyword evidence="2" id="KW-0732">Signal</keyword>
<keyword evidence="1" id="KW-0812">Transmembrane</keyword>
<sequence length="413" mass="44515">MPSASAVKTASLSLCFSVGAVLFSSHAGGGFATGNQANVYFISLGWLGPITAIITMLLLTLTIKEAMNMYNSRHLTSYKQLFMNLYSPFKAVEVLFEVFFYIMVLMAVSAAISGAASALADQLAINYYIGVVLVGAVVFALTIFGANLVRKATTYMGIGILVTSILIFTIGIFMTGDVVGTTTVTAAMENDFMANGFAKLPQAILYAVTYAGFQCVVIPTMIVVGTPLVTRKNCATSMWFSFAMNAVALTLSVCMLLGWTGVYGKSPLPTLTSCQAMGMPWLTVVYSICLLLCLVSTGVTTVFGFTARFSEVQPLKKISRSSVVRSAMVTFFIILLSMTVSLAGLTNIIKYGYGYCGYLAIAIIIVPFLTVGWYKNKRYATDAAYKGRIDQMNAQPESSEEYAPVTETMKETI</sequence>
<dbReference type="InterPro" id="IPR001734">
    <property type="entry name" value="Na/solute_symporter"/>
</dbReference>
<accession>A0ABR6VFG6</accession>
<feature type="transmembrane region" description="Helical" evidence="1">
    <location>
        <begin position="284"/>
        <end position="306"/>
    </location>
</feature>
<feature type="transmembrane region" description="Helical" evidence="1">
    <location>
        <begin position="203"/>
        <end position="230"/>
    </location>
</feature>
<feature type="transmembrane region" description="Helical" evidence="1">
    <location>
        <begin position="242"/>
        <end position="264"/>
    </location>
</feature>
<keyword evidence="4" id="KW-1185">Reference proteome</keyword>
<feature type="transmembrane region" description="Helical" evidence="1">
    <location>
        <begin position="155"/>
        <end position="174"/>
    </location>
</feature>
<dbReference type="InterPro" id="IPR038728">
    <property type="entry name" value="YkvI-like"/>
</dbReference>
<dbReference type="EMBL" id="JACOGK010000004">
    <property type="protein sequence ID" value="MBC3536020.1"/>
    <property type="molecule type" value="Genomic_DNA"/>
</dbReference>
<feature type="chain" id="PRO_5046382960" evidence="2">
    <location>
        <begin position="28"/>
        <end position="413"/>
    </location>
</feature>
<feature type="transmembrane region" description="Helical" evidence="1">
    <location>
        <begin position="98"/>
        <end position="119"/>
    </location>
</feature>
<feature type="transmembrane region" description="Helical" evidence="1">
    <location>
        <begin position="352"/>
        <end position="374"/>
    </location>
</feature>
<keyword evidence="1" id="KW-0472">Membrane</keyword>
<proteinExistence type="predicted"/>
<keyword evidence="1" id="KW-1133">Transmembrane helix</keyword>
<evidence type="ECO:0000256" key="1">
    <source>
        <dbReference type="SAM" id="Phobius"/>
    </source>
</evidence>
<dbReference type="RefSeq" id="WP_186502075.1">
    <property type="nucleotide sequence ID" value="NZ_JACOGK010000004.1"/>
</dbReference>
<protein>
    <submittedName>
        <fullName evidence="3">Uncharacterized protein</fullName>
    </submittedName>
</protein>
<comment type="caution">
    <text evidence="3">The sequence shown here is derived from an EMBL/GenBank/DDBJ whole genome shotgun (WGS) entry which is preliminary data.</text>
</comment>
<name>A0ABR6VFG6_9FIRM</name>
<feature type="transmembrane region" description="Helical" evidence="1">
    <location>
        <begin position="327"/>
        <end position="346"/>
    </location>
</feature>
<gene>
    <name evidence="3" type="ORF">H8J70_01935</name>
</gene>
<evidence type="ECO:0000313" key="4">
    <source>
        <dbReference type="Proteomes" id="UP000606870"/>
    </source>
</evidence>